<name>A0A367F9T7_9ACTN</name>
<proteinExistence type="predicted"/>
<dbReference type="Proteomes" id="UP000252914">
    <property type="component" value="Unassembled WGS sequence"/>
</dbReference>
<organism evidence="1 2">
    <name type="scientific">Streptomyces diacarni</name>
    <dbReference type="NCBI Taxonomy" id="2800381"/>
    <lineage>
        <taxon>Bacteria</taxon>
        <taxon>Bacillati</taxon>
        <taxon>Actinomycetota</taxon>
        <taxon>Actinomycetes</taxon>
        <taxon>Kitasatosporales</taxon>
        <taxon>Streptomycetaceae</taxon>
        <taxon>Streptomyces</taxon>
    </lineage>
</organism>
<comment type="caution">
    <text evidence="1">The sequence shown here is derived from an EMBL/GenBank/DDBJ whole genome shotgun (WGS) entry which is preliminary data.</text>
</comment>
<evidence type="ECO:0000313" key="1">
    <source>
        <dbReference type="EMBL" id="RCG26340.1"/>
    </source>
</evidence>
<dbReference type="AlphaFoldDB" id="A0A367F9T7"/>
<dbReference type="EMBL" id="QOIN01000034">
    <property type="protein sequence ID" value="RCG26340.1"/>
    <property type="molecule type" value="Genomic_DNA"/>
</dbReference>
<sequence>MVSSQGCYYLVDGMPAVDVSGEWVKPNDEAAPSTPYEAVMEHKPVDKPRKYPGRYEVVTWGKGAVAGLDCARAPGDDDASFTRYLIDIYANDTELNDDPDRAHKTFGKLAQVVMAEAAGKLTCAGG</sequence>
<reference evidence="1 2" key="1">
    <citation type="submission" date="2018-06" db="EMBL/GenBank/DDBJ databases">
        <title>Streptomyces reniochalinae sp. nov. and Streptomyces diacarnus sp. nov. from marine sponges.</title>
        <authorList>
            <person name="Li L."/>
        </authorList>
    </citation>
    <scope>NUCLEOTIDE SEQUENCE [LARGE SCALE GENOMIC DNA]</scope>
    <source>
        <strain evidence="1 2">LHW51701</strain>
    </source>
</reference>
<evidence type="ECO:0000313" key="2">
    <source>
        <dbReference type="Proteomes" id="UP000252914"/>
    </source>
</evidence>
<protein>
    <submittedName>
        <fullName evidence="1">Uncharacterized protein</fullName>
    </submittedName>
</protein>
<keyword evidence="2" id="KW-1185">Reference proteome</keyword>
<gene>
    <name evidence="1" type="ORF">DTL70_07060</name>
</gene>
<accession>A0A367F9T7</accession>